<sequence length="226" mass="25801">MKSNVSLLRPTEICLNFMGFGWQNTSHNEECRRREGSRPFCTRQSFASRLSQRRLVQWECSAIGAFRAAAGASPIKLDCLDLIKTNPLTLLDLLLFKMPASKVPIVKKRTKPFIRHQSDRYKSVKPSWRKPKGIDNRVRRRFKGQLPMPSIGYGSNKKTRHLMPNGYKKFVVNNPGEVDLLLMHNNTFAAEIAHNVSAKKRIEIIEKARVLGVKVTNATGRLRSEE</sequence>
<dbReference type="CDD" id="cd00513">
    <property type="entry name" value="Ribosomal_L32_L32e"/>
    <property type="match status" value="1"/>
</dbReference>
<evidence type="ECO:0000256" key="2">
    <source>
        <dbReference type="ARBA" id="ARBA00022980"/>
    </source>
</evidence>
<protein>
    <recommendedName>
        <fullName evidence="6">60S ribosomal protein L32</fullName>
    </recommendedName>
</protein>
<reference evidence="4" key="1">
    <citation type="submission" date="2021-03" db="EMBL/GenBank/DDBJ databases">
        <title>Draft genome sequence of rust myrtle Austropuccinia psidii MF-1, a brazilian biotype.</title>
        <authorList>
            <person name="Quecine M.C."/>
            <person name="Pachon D.M.R."/>
            <person name="Bonatelli M.L."/>
            <person name="Correr F.H."/>
            <person name="Franceschini L.M."/>
            <person name="Leite T.F."/>
            <person name="Margarido G.R.A."/>
            <person name="Almeida C.A."/>
            <person name="Ferrarezi J.A."/>
            <person name="Labate C.A."/>
        </authorList>
    </citation>
    <scope>NUCLEOTIDE SEQUENCE</scope>
    <source>
        <strain evidence="4">MF-1</strain>
    </source>
</reference>
<evidence type="ECO:0000256" key="1">
    <source>
        <dbReference type="ARBA" id="ARBA00008431"/>
    </source>
</evidence>
<dbReference type="GO" id="GO:0003735">
    <property type="term" value="F:structural constituent of ribosome"/>
    <property type="evidence" value="ECO:0007669"/>
    <property type="project" value="InterPro"/>
</dbReference>
<comment type="caution">
    <text evidence="4">The sequence shown here is derived from an EMBL/GenBank/DDBJ whole genome shotgun (WGS) entry which is preliminary data.</text>
</comment>
<keyword evidence="2" id="KW-0689">Ribosomal protein</keyword>
<keyword evidence="5" id="KW-1185">Reference proteome</keyword>
<dbReference type="PANTHER" id="PTHR23413">
    <property type="entry name" value="60S RIBOSOMAL PROTEIN L32 AND DNA-DIRECTED RNA POLYMERASE II, SUBUNIT N"/>
    <property type="match status" value="1"/>
</dbReference>
<dbReference type="Proteomes" id="UP000765509">
    <property type="component" value="Unassembled WGS sequence"/>
</dbReference>
<organism evidence="4 5">
    <name type="scientific">Austropuccinia psidii MF-1</name>
    <dbReference type="NCBI Taxonomy" id="1389203"/>
    <lineage>
        <taxon>Eukaryota</taxon>
        <taxon>Fungi</taxon>
        <taxon>Dikarya</taxon>
        <taxon>Basidiomycota</taxon>
        <taxon>Pucciniomycotina</taxon>
        <taxon>Pucciniomycetes</taxon>
        <taxon>Pucciniales</taxon>
        <taxon>Sphaerophragmiaceae</taxon>
        <taxon>Austropuccinia</taxon>
    </lineage>
</organism>
<evidence type="ECO:0000313" key="4">
    <source>
        <dbReference type="EMBL" id="MBW0545377.1"/>
    </source>
</evidence>
<dbReference type="GO" id="GO:0022625">
    <property type="term" value="C:cytosolic large ribosomal subunit"/>
    <property type="evidence" value="ECO:0007669"/>
    <property type="project" value="TreeGrafter"/>
</dbReference>
<dbReference type="InterPro" id="IPR036351">
    <property type="entry name" value="Ribosomal_eL32_sf"/>
</dbReference>
<gene>
    <name evidence="4" type="ORF">O181_085092</name>
</gene>
<dbReference type="GO" id="GO:0006412">
    <property type="term" value="P:translation"/>
    <property type="evidence" value="ECO:0007669"/>
    <property type="project" value="InterPro"/>
</dbReference>
<evidence type="ECO:0008006" key="6">
    <source>
        <dbReference type="Google" id="ProtNLM"/>
    </source>
</evidence>
<dbReference type="SMART" id="SM01393">
    <property type="entry name" value="Ribosomal_L32e"/>
    <property type="match status" value="1"/>
</dbReference>
<dbReference type="SUPFAM" id="SSF52042">
    <property type="entry name" value="Ribosomal protein L32e"/>
    <property type="match status" value="1"/>
</dbReference>
<dbReference type="EMBL" id="AVOT02050271">
    <property type="protein sequence ID" value="MBW0545377.1"/>
    <property type="molecule type" value="Genomic_DNA"/>
</dbReference>
<proteinExistence type="inferred from homology"/>
<dbReference type="InterPro" id="IPR001515">
    <property type="entry name" value="Ribosomal_eL32"/>
</dbReference>
<evidence type="ECO:0000313" key="5">
    <source>
        <dbReference type="Proteomes" id="UP000765509"/>
    </source>
</evidence>
<dbReference type="PANTHER" id="PTHR23413:SF1">
    <property type="entry name" value="RIBOSOMAL PROTEIN L32"/>
    <property type="match status" value="1"/>
</dbReference>
<dbReference type="Pfam" id="PF01655">
    <property type="entry name" value="Ribosomal_L32e"/>
    <property type="match status" value="1"/>
</dbReference>
<name>A0A9Q3FVE7_9BASI</name>
<keyword evidence="3" id="KW-0687">Ribonucleoprotein</keyword>
<dbReference type="OrthoDB" id="268693at2759"/>
<comment type="similarity">
    <text evidence="1">Belongs to the eukaryotic ribosomal protein eL32 family.</text>
</comment>
<dbReference type="AlphaFoldDB" id="A0A9Q3FVE7"/>
<evidence type="ECO:0000256" key="3">
    <source>
        <dbReference type="ARBA" id="ARBA00023274"/>
    </source>
</evidence>
<accession>A0A9Q3FVE7</accession>